<keyword evidence="1" id="KW-1133">Transmembrane helix</keyword>
<keyword evidence="1" id="KW-0812">Transmembrane</keyword>
<organism evidence="2 3">
    <name type="scientific">Actinomyces capricornis</name>
    <dbReference type="NCBI Taxonomy" id="2755559"/>
    <lineage>
        <taxon>Bacteria</taxon>
        <taxon>Bacillati</taxon>
        <taxon>Actinomycetota</taxon>
        <taxon>Actinomycetes</taxon>
        <taxon>Actinomycetales</taxon>
        <taxon>Actinomycetaceae</taxon>
        <taxon>Actinomyces</taxon>
    </lineage>
</organism>
<dbReference type="EMBL" id="AP025017">
    <property type="protein sequence ID" value="BDA63506.1"/>
    <property type="molecule type" value="Genomic_DNA"/>
</dbReference>
<name>A0ABM7U7W3_9ACTO</name>
<sequence>MGLAIGGLMNAAAFVGDALALGTITYALVMILFVVGAIGGEIALRRQWRRRSDEGLPMLGSTRSSTR</sequence>
<evidence type="ECO:0000313" key="3">
    <source>
        <dbReference type="Proteomes" id="UP000824496"/>
    </source>
</evidence>
<evidence type="ECO:0000256" key="1">
    <source>
        <dbReference type="SAM" id="Phobius"/>
    </source>
</evidence>
<dbReference type="Proteomes" id="UP000824496">
    <property type="component" value="Chromosome"/>
</dbReference>
<accession>A0ABM7U7W3</accession>
<keyword evidence="1" id="KW-0472">Membrane</keyword>
<keyword evidence="3" id="KW-1185">Reference proteome</keyword>
<gene>
    <name evidence="2" type="ORF">MANAM107_03400</name>
</gene>
<feature type="transmembrane region" description="Helical" evidence="1">
    <location>
        <begin position="23"/>
        <end position="44"/>
    </location>
</feature>
<proteinExistence type="predicted"/>
<reference evidence="2 3" key="1">
    <citation type="submission" date="2021-08" db="EMBL/GenBank/DDBJ databases">
        <title>Whole genome sequence of novel Actinomyces species strain MAS-1.</title>
        <authorList>
            <person name="Saito M."/>
            <person name="Kuwahara N."/>
            <person name="Takizawa T."/>
            <person name="Gotouda H."/>
            <person name="Ochiai T."/>
        </authorList>
    </citation>
    <scope>NUCLEOTIDE SEQUENCE [LARGE SCALE GENOMIC DNA]</scope>
    <source>
        <strain evidence="2 3">MAS-1</strain>
    </source>
</reference>
<protein>
    <submittedName>
        <fullName evidence="2">Uncharacterized protein</fullName>
    </submittedName>
</protein>
<evidence type="ECO:0000313" key="2">
    <source>
        <dbReference type="EMBL" id="BDA63506.1"/>
    </source>
</evidence>